<keyword evidence="2" id="KW-0812">Transmembrane</keyword>
<dbReference type="Proteomes" id="UP001213504">
    <property type="component" value="Chromosome"/>
</dbReference>
<accession>A0AAX3T5R0</accession>
<name>A0AAX3T5R0_9ACTN</name>
<evidence type="ECO:0000256" key="1">
    <source>
        <dbReference type="SAM" id="MobiDB-lite"/>
    </source>
</evidence>
<evidence type="ECO:0000256" key="2">
    <source>
        <dbReference type="SAM" id="Phobius"/>
    </source>
</evidence>
<organism evidence="3 4">
    <name type="scientific">Gordonia hongkongensis</name>
    <dbReference type="NCBI Taxonomy" id="1701090"/>
    <lineage>
        <taxon>Bacteria</taxon>
        <taxon>Bacillati</taxon>
        <taxon>Actinomycetota</taxon>
        <taxon>Actinomycetes</taxon>
        <taxon>Mycobacteriales</taxon>
        <taxon>Gordoniaceae</taxon>
        <taxon>Gordonia</taxon>
    </lineage>
</organism>
<protein>
    <submittedName>
        <fullName evidence="3">Uncharacterized protein</fullName>
    </submittedName>
</protein>
<keyword evidence="2" id="KW-1133">Transmembrane helix</keyword>
<dbReference type="RefSeq" id="WP_165629506.1">
    <property type="nucleotide sequence ID" value="NZ_CP121270.1"/>
</dbReference>
<keyword evidence="2" id="KW-0472">Membrane</keyword>
<evidence type="ECO:0000313" key="4">
    <source>
        <dbReference type="Proteomes" id="UP001213504"/>
    </source>
</evidence>
<feature type="region of interest" description="Disordered" evidence="1">
    <location>
        <begin position="319"/>
        <end position="379"/>
    </location>
</feature>
<feature type="region of interest" description="Disordered" evidence="1">
    <location>
        <begin position="464"/>
        <end position="515"/>
    </location>
</feature>
<feature type="transmembrane region" description="Helical" evidence="2">
    <location>
        <begin position="407"/>
        <end position="428"/>
    </location>
</feature>
<sequence length="515" mass="53560">MTDTVADPAVTPTSAQAEVTVSAAVVDAVRAELAGRGIVQNAEVVLFDLDPRAGVSVGRLDPARGTVADSYSDSGLTLAVLDEVIADHLVRVGRVAAPTSREWHEEVLDLVTRGRERLRESDGTFLMGRDHIRLFRMARRDVAEAGAPLTARAEDLARAAVSGASAPAVVVTDRVSAWPGLRDAIARAVPVPVVDVDPSGSITRPPAHGGHAAEPELPHPIAVSGDVIEPDVEVATPPAEQDAVPTRSDDGFAAPAEMAEIAPRGDDHTHDTHDTPIFESVTQSPPVVATAFGALAPYVAAPDVPRAQPLRDDQQFSELSPVGHDQRTPTNPVAEPPPSAESAPRWTSAHTPTPPVRSGDGEVNVDPMAGYPADTGSAIGAPPHFDVSVVGPQAAGASRRRYGGKRVLAAVALLCAVAVVAVATALAVGHDEASPTVAAPLPQRTSATPEPEFADPAIYAEARQPARRYTTPPPPETTTPSAEEPAPRPRPRPRTPRPPGGVTIPLPGLPPIVLP</sequence>
<proteinExistence type="predicted"/>
<gene>
    <name evidence="3" type="ORF">P9A14_20760</name>
</gene>
<dbReference type="AlphaFoldDB" id="A0AAX3T5R0"/>
<reference evidence="3" key="1">
    <citation type="submission" date="2023-04" db="EMBL/GenBank/DDBJ databases">
        <title>Complete genome sequence of a phthalic acid esters degrading bacterial strain.</title>
        <authorList>
            <person name="Weng L."/>
            <person name="Jia Y."/>
            <person name="Ren L."/>
        </authorList>
    </citation>
    <scope>NUCLEOTIDE SEQUENCE</scope>
    <source>
        <strain evidence="3">RL-LY01</strain>
    </source>
</reference>
<dbReference type="EMBL" id="CP121270">
    <property type="protein sequence ID" value="WFP24527.1"/>
    <property type="molecule type" value="Genomic_DNA"/>
</dbReference>
<evidence type="ECO:0000313" key="3">
    <source>
        <dbReference type="EMBL" id="WFP24527.1"/>
    </source>
</evidence>